<accession>A0ABX5QGI9</accession>
<feature type="domain" description="HTH tetR-type" evidence="3">
    <location>
        <begin position="8"/>
        <end position="68"/>
    </location>
</feature>
<dbReference type="Proteomes" id="UP000285768">
    <property type="component" value="Chromosome"/>
</dbReference>
<feature type="DNA-binding region" description="H-T-H motif" evidence="2">
    <location>
        <begin position="31"/>
        <end position="50"/>
    </location>
</feature>
<dbReference type="InterPro" id="IPR001647">
    <property type="entry name" value="HTH_TetR"/>
</dbReference>
<reference evidence="4 5" key="1">
    <citation type="submission" date="2019-01" db="EMBL/GenBank/DDBJ databases">
        <title>Leucobacter muris sp. nov. isolated from the nose of a laboratory mouse.</title>
        <authorList>
            <person name="Benga L."/>
            <person name="Sproeer C."/>
            <person name="Schumann P."/>
            <person name="Verbarg S."/>
            <person name="Bunk B."/>
            <person name="Engelhardt E."/>
            <person name="Benten P.M."/>
            <person name="Sager M."/>
        </authorList>
    </citation>
    <scope>NUCLEOTIDE SEQUENCE [LARGE SCALE GENOMIC DNA]</scope>
    <source>
        <strain evidence="4 5">DSM 101948</strain>
    </source>
</reference>
<sequence length="191" mass="21063">MPKDIDREARLQAIAEATIRVARSAGANAVTIRAVARELGGSTTLVTNYLPSRAELILNVLDRASARWRAEYEGAADGLSPVERFEALVSWEPEPDEVEPVLRALILEIVANAETEPALRDALRRESEAYRTVLHRAAREAGYADPALATELGYLLLRGSYFANAEDPAYWHAARTREITLSALRALPRGR</sequence>
<keyword evidence="5" id="KW-1185">Reference proteome</keyword>
<evidence type="ECO:0000313" key="5">
    <source>
        <dbReference type="Proteomes" id="UP000285768"/>
    </source>
</evidence>
<evidence type="ECO:0000313" key="4">
    <source>
        <dbReference type="EMBL" id="QAB18212.1"/>
    </source>
</evidence>
<proteinExistence type="predicted"/>
<name>A0ABX5QGI9_9MICO</name>
<evidence type="ECO:0000256" key="1">
    <source>
        <dbReference type="ARBA" id="ARBA00023125"/>
    </source>
</evidence>
<protein>
    <submittedName>
        <fullName evidence="4">TetR/AcrR family transcriptional regulator</fullName>
    </submittedName>
</protein>
<evidence type="ECO:0000259" key="3">
    <source>
        <dbReference type="PROSITE" id="PS50977"/>
    </source>
</evidence>
<gene>
    <name evidence="4" type="ORF">Leucomu_10025</name>
</gene>
<dbReference type="RefSeq" id="WP_017883274.1">
    <property type="nucleotide sequence ID" value="NZ_CP035037.1"/>
</dbReference>
<keyword evidence="1 2" id="KW-0238">DNA-binding</keyword>
<dbReference type="SUPFAM" id="SSF48498">
    <property type="entry name" value="Tetracyclin repressor-like, C-terminal domain"/>
    <property type="match status" value="1"/>
</dbReference>
<dbReference type="EMBL" id="CP035037">
    <property type="protein sequence ID" value="QAB18212.1"/>
    <property type="molecule type" value="Genomic_DNA"/>
</dbReference>
<dbReference type="InterPro" id="IPR009057">
    <property type="entry name" value="Homeodomain-like_sf"/>
</dbReference>
<dbReference type="InterPro" id="IPR036271">
    <property type="entry name" value="Tet_transcr_reg_TetR-rel_C_sf"/>
</dbReference>
<organism evidence="4 5">
    <name type="scientific">Leucobacter muris</name>
    <dbReference type="NCBI Taxonomy" id="1935379"/>
    <lineage>
        <taxon>Bacteria</taxon>
        <taxon>Bacillati</taxon>
        <taxon>Actinomycetota</taxon>
        <taxon>Actinomycetes</taxon>
        <taxon>Micrococcales</taxon>
        <taxon>Microbacteriaceae</taxon>
        <taxon>Leucobacter</taxon>
    </lineage>
</organism>
<dbReference type="SUPFAM" id="SSF46689">
    <property type="entry name" value="Homeodomain-like"/>
    <property type="match status" value="1"/>
</dbReference>
<dbReference type="PROSITE" id="PS50977">
    <property type="entry name" value="HTH_TETR_2"/>
    <property type="match status" value="1"/>
</dbReference>
<evidence type="ECO:0000256" key="2">
    <source>
        <dbReference type="PROSITE-ProRule" id="PRU00335"/>
    </source>
</evidence>
<dbReference type="Gene3D" id="1.10.357.10">
    <property type="entry name" value="Tetracycline Repressor, domain 2"/>
    <property type="match status" value="1"/>
</dbReference>